<evidence type="ECO:0000256" key="1">
    <source>
        <dbReference type="ARBA" id="ARBA00004922"/>
    </source>
</evidence>
<evidence type="ECO:0000256" key="4">
    <source>
        <dbReference type="ARBA" id="ARBA00022679"/>
    </source>
</evidence>
<keyword evidence="3 5" id="KW-0328">Glycosyltransferase</keyword>
<proteinExistence type="inferred from homology"/>
<dbReference type="AlphaFoldDB" id="A0A5K3F022"/>
<name>A0A5K3F022_MESCO</name>
<dbReference type="PANTHER" id="PTHR11929:SF194">
    <property type="entry name" value="ALPHA-(1,3)-FUCOSYLTRANSFERASE 10"/>
    <property type="match status" value="1"/>
</dbReference>
<comment type="similarity">
    <text evidence="2 5">Belongs to the glycosyltransferase 10 family.</text>
</comment>
<dbReference type="Pfam" id="PF00852">
    <property type="entry name" value="Glyco_transf_10"/>
    <property type="match status" value="1"/>
</dbReference>
<evidence type="ECO:0000256" key="3">
    <source>
        <dbReference type="ARBA" id="ARBA00022676"/>
    </source>
</evidence>
<dbReference type="EC" id="2.4.1.-" evidence="5"/>
<keyword evidence="5" id="KW-0472">Membrane</keyword>
<accession>A0A5K3F022</accession>
<keyword evidence="4 5" id="KW-0808">Transferase</keyword>
<reference evidence="7" key="1">
    <citation type="submission" date="2019-11" db="UniProtKB">
        <authorList>
            <consortium name="WormBaseParasite"/>
        </authorList>
    </citation>
    <scope>IDENTIFICATION</scope>
</reference>
<evidence type="ECO:0000313" key="7">
    <source>
        <dbReference type="WBParaSite" id="MCU_004361-RA"/>
    </source>
</evidence>
<dbReference type="Gene3D" id="3.40.50.11660">
    <property type="entry name" value="Glycosyl transferase family 10, C-terminal domain"/>
    <property type="match status" value="1"/>
</dbReference>
<evidence type="ECO:0000256" key="2">
    <source>
        <dbReference type="ARBA" id="ARBA00008919"/>
    </source>
</evidence>
<dbReference type="InterPro" id="IPR038577">
    <property type="entry name" value="GT10-like_C_sf"/>
</dbReference>
<protein>
    <recommendedName>
        <fullName evidence="5">Fucosyltransferase</fullName>
        <ecNumber evidence="5">2.4.1.-</ecNumber>
    </recommendedName>
</protein>
<dbReference type="GO" id="GO:0032580">
    <property type="term" value="C:Golgi cisterna membrane"/>
    <property type="evidence" value="ECO:0007669"/>
    <property type="project" value="UniProtKB-SubCell"/>
</dbReference>
<dbReference type="SUPFAM" id="SSF53756">
    <property type="entry name" value="UDP-Glycosyltransferase/glycogen phosphorylase"/>
    <property type="match status" value="1"/>
</dbReference>
<evidence type="ECO:0000256" key="5">
    <source>
        <dbReference type="RuleBase" id="RU003832"/>
    </source>
</evidence>
<dbReference type="UniPathway" id="UPA00378"/>
<dbReference type="InterPro" id="IPR055270">
    <property type="entry name" value="Glyco_tran_10_C"/>
</dbReference>
<dbReference type="WBParaSite" id="MCU_004361-RA">
    <property type="protein sequence ID" value="MCU_004361-RA"/>
    <property type="gene ID" value="MCU_004361"/>
</dbReference>
<comment type="subcellular location">
    <subcellularLocation>
        <location evidence="5">Golgi apparatus</location>
        <location evidence="5">Golgi stack membrane</location>
        <topology evidence="5">Single-pass type II membrane protein</topology>
    </subcellularLocation>
</comment>
<dbReference type="GO" id="GO:0046920">
    <property type="term" value="F:alpha-(1-&gt;3)-fucosyltransferase activity"/>
    <property type="evidence" value="ECO:0007669"/>
    <property type="project" value="TreeGrafter"/>
</dbReference>
<sequence length="198" mass="22784">AVVYSDKFSPEEAQLLKQKGVLIVFESGESPFHVPFLDRAQLKLIDLFNTYLADSSVPYMYPMFFRNTKPKLKFTDEEKAAMLAKNKVYLLPSYHKERTKLIAWVVSNTQPKNIRAEFAAGISEFIIVDIYGRGGTEFPPELDAFQWLSENYKFYLAFENSNCRNYITEKATVNALKYVKLSSITRNPLTAIFFSIES</sequence>
<feature type="domain" description="Fucosyltransferase C-terminal" evidence="6">
    <location>
        <begin position="96"/>
        <end position="177"/>
    </location>
</feature>
<keyword evidence="5" id="KW-0333">Golgi apparatus</keyword>
<dbReference type="PANTHER" id="PTHR11929">
    <property type="entry name" value="ALPHA- 1,3 -FUCOSYLTRANSFERASE"/>
    <property type="match status" value="1"/>
</dbReference>
<organism evidence="7">
    <name type="scientific">Mesocestoides corti</name>
    <name type="common">Flatworm</name>
    <dbReference type="NCBI Taxonomy" id="53468"/>
    <lineage>
        <taxon>Eukaryota</taxon>
        <taxon>Metazoa</taxon>
        <taxon>Spiralia</taxon>
        <taxon>Lophotrochozoa</taxon>
        <taxon>Platyhelminthes</taxon>
        <taxon>Cestoda</taxon>
        <taxon>Eucestoda</taxon>
        <taxon>Cyclophyllidea</taxon>
        <taxon>Mesocestoididae</taxon>
        <taxon>Mesocestoides</taxon>
    </lineage>
</organism>
<dbReference type="InterPro" id="IPR001503">
    <property type="entry name" value="Glyco_trans_10"/>
</dbReference>
<keyword evidence="5" id="KW-0812">Transmembrane</keyword>
<comment type="pathway">
    <text evidence="1">Protein modification; protein glycosylation.</text>
</comment>
<evidence type="ECO:0000259" key="6">
    <source>
        <dbReference type="Pfam" id="PF00852"/>
    </source>
</evidence>